<dbReference type="RefSeq" id="WP_140042864.1">
    <property type="nucleotide sequence ID" value="NZ_CP041016.1"/>
</dbReference>
<keyword evidence="1" id="KW-0732">Signal</keyword>
<evidence type="ECO:0000256" key="1">
    <source>
        <dbReference type="SAM" id="SignalP"/>
    </source>
</evidence>
<dbReference type="Proteomes" id="UP000311469">
    <property type="component" value="Chromosome cSF1"/>
</dbReference>
<accession>A0A5B8CIG6</accession>
<reference evidence="2 3" key="1">
    <citation type="submission" date="2019-06" db="EMBL/GenBank/DDBJ databases">
        <title>Genome organization and adaptive potential of archetypical organophosphate degarding Sphingobium fuliginis ATCC 27551.</title>
        <authorList>
            <person name="Sarwar A."/>
            <person name="Parthasarathy S."/>
            <person name="Singh C."/>
            <person name="Siddavattam D."/>
        </authorList>
    </citation>
    <scope>NUCLEOTIDE SEQUENCE [LARGE SCALE GENOMIC DNA]</scope>
    <source>
        <strain evidence="2 3">ATCC 27551</strain>
    </source>
</reference>
<organism evidence="2 3">
    <name type="scientific">Sphingobium fuliginis ATCC 27551</name>
    <dbReference type="NCBI Taxonomy" id="1208342"/>
    <lineage>
        <taxon>Bacteria</taxon>
        <taxon>Pseudomonadati</taxon>
        <taxon>Pseudomonadota</taxon>
        <taxon>Alphaproteobacteria</taxon>
        <taxon>Sphingomonadales</taxon>
        <taxon>Sphingomonadaceae</taxon>
        <taxon>Sphingobium</taxon>
    </lineage>
</organism>
<evidence type="ECO:0000313" key="3">
    <source>
        <dbReference type="Proteomes" id="UP000311469"/>
    </source>
</evidence>
<dbReference type="KEGG" id="sufl:FIL70_17030"/>
<feature type="signal peptide" evidence="1">
    <location>
        <begin position="1"/>
        <end position="18"/>
    </location>
</feature>
<protein>
    <submittedName>
        <fullName evidence="2">Uncharacterized protein</fullName>
    </submittedName>
</protein>
<name>A0A5B8CIG6_SPHSA</name>
<proteinExistence type="predicted"/>
<evidence type="ECO:0000313" key="2">
    <source>
        <dbReference type="EMBL" id="QDC38695.1"/>
    </source>
</evidence>
<feature type="chain" id="PRO_5023062754" evidence="1">
    <location>
        <begin position="19"/>
        <end position="368"/>
    </location>
</feature>
<dbReference type="AlphaFoldDB" id="A0A5B8CIG6"/>
<sequence length="368" mass="40749">MYRLLAVAVLFVSNPALAEECSDVLKDGTRESATWSNNFVSTQIAYSLLQSSDETQRQQEKASEFGLSYGPWSANSKSSKSLAEAYKRQLKKVNLVYLNEAQQINGAKSAGDLTITNAWLKCMQGRQGLVAYFLPETGTSATLFLKWVRDPNDPQSPPETKLRNTISFPDWMKPIEVDGPRCWKIYSSVGGREGDGIIDVGGCNVSFALDPQHSKKPVSMRIDTYRGGADVFLAPRIRYVEEEKVVKVEALIAVPVVHNYIGVEQAGDFNMSQEDVDAGWIIDPTSFVGGTSSIHSVSLHKKWARSCGAVSPTEEKSKRKNNPFLISDHHVSIGAYGLYRHHGTPGEHLTCKVTGTVRMFRVREELLS</sequence>
<gene>
    <name evidence="2" type="ORF">FIL70_17030</name>
</gene>
<dbReference type="EMBL" id="CP041016">
    <property type="protein sequence ID" value="QDC38695.1"/>
    <property type="molecule type" value="Genomic_DNA"/>
</dbReference>